<evidence type="ECO:0000313" key="5">
    <source>
        <dbReference type="Proteomes" id="UP000517694"/>
    </source>
</evidence>
<keyword evidence="2" id="KW-0597">Phosphoprotein</keyword>
<proteinExistence type="predicted"/>
<dbReference type="AlphaFoldDB" id="A0A7X1LQW0"/>
<gene>
    <name evidence="4" type="ORF">H1R13_15915</name>
</gene>
<dbReference type="SMART" id="SM00823">
    <property type="entry name" value="PKS_PP"/>
    <property type="match status" value="1"/>
</dbReference>
<dbReference type="Pfam" id="PF00550">
    <property type="entry name" value="PP-binding"/>
    <property type="match status" value="1"/>
</dbReference>
<protein>
    <submittedName>
        <fullName evidence="4">Acyl carrier protein</fullName>
    </submittedName>
</protein>
<sequence>MSDLTTQTPAPTAAELVDWLRDRVAAQTGRPAEEIATDVPLNDYGLDSVYVFGLCAEIEDRYGIEVEPTIMWDNTSLAPLAEALLPLIAAR</sequence>
<dbReference type="EMBL" id="JACMHY010000005">
    <property type="protein sequence ID" value="MBC2866408.1"/>
    <property type="molecule type" value="Genomic_DNA"/>
</dbReference>
<dbReference type="SUPFAM" id="SSF47336">
    <property type="entry name" value="ACP-like"/>
    <property type="match status" value="1"/>
</dbReference>
<keyword evidence="5" id="KW-1185">Reference proteome</keyword>
<reference evidence="4 5" key="1">
    <citation type="submission" date="2020-08" db="EMBL/GenBank/DDBJ databases">
        <title>Whole-Genome Sequence of French Clinical Streptomyces mexicanus Strain Q0842.</title>
        <authorList>
            <person name="Boxberger M."/>
            <person name="La Scola B."/>
        </authorList>
    </citation>
    <scope>NUCLEOTIDE SEQUENCE [LARGE SCALE GENOMIC DNA]</scope>
    <source>
        <strain evidence="4 5">Marseille-Q0842</strain>
    </source>
</reference>
<dbReference type="Proteomes" id="UP000517694">
    <property type="component" value="Unassembled WGS sequence"/>
</dbReference>
<evidence type="ECO:0000259" key="3">
    <source>
        <dbReference type="PROSITE" id="PS50075"/>
    </source>
</evidence>
<dbReference type="OrthoDB" id="9023404at2"/>
<dbReference type="RefSeq" id="WP_159674477.1">
    <property type="nucleotide sequence ID" value="NZ_JACMHY010000005.1"/>
</dbReference>
<dbReference type="Gene3D" id="1.10.1200.10">
    <property type="entry name" value="ACP-like"/>
    <property type="match status" value="1"/>
</dbReference>
<dbReference type="GO" id="GO:0017000">
    <property type="term" value="P:antibiotic biosynthetic process"/>
    <property type="evidence" value="ECO:0007669"/>
    <property type="project" value="UniProtKB-ARBA"/>
</dbReference>
<evidence type="ECO:0000256" key="2">
    <source>
        <dbReference type="ARBA" id="ARBA00022553"/>
    </source>
</evidence>
<name>A0A7X1LQW0_9ACTN</name>
<evidence type="ECO:0000313" key="4">
    <source>
        <dbReference type="EMBL" id="MBC2866408.1"/>
    </source>
</evidence>
<keyword evidence="1" id="KW-0596">Phosphopantetheine</keyword>
<feature type="domain" description="Carrier" evidence="3">
    <location>
        <begin position="11"/>
        <end position="88"/>
    </location>
</feature>
<dbReference type="GO" id="GO:0031177">
    <property type="term" value="F:phosphopantetheine binding"/>
    <property type="evidence" value="ECO:0007669"/>
    <property type="project" value="InterPro"/>
</dbReference>
<comment type="caution">
    <text evidence="4">The sequence shown here is derived from an EMBL/GenBank/DDBJ whole genome shotgun (WGS) entry which is preliminary data.</text>
</comment>
<dbReference type="InterPro" id="IPR020806">
    <property type="entry name" value="PKS_PP-bd"/>
</dbReference>
<organism evidence="4 5">
    <name type="scientific">Streptomyces mexicanus</name>
    <dbReference type="NCBI Taxonomy" id="178566"/>
    <lineage>
        <taxon>Bacteria</taxon>
        <taxon>Bacillati</taxon>
        <taxon>Actinomycetota</taxon>
        <taxon>Actinomycetes</taxon>
        <taxon>Kitasatosporales</taxon>
        <taxon>Streptomycetaceae</taxon>
        <taxon>Streptomyces</taxon>
    </lineage>
</organism>
<evidence type="ECO:0000256" key="1">
    <source>
        <dbReference type="ARBA" id="ARBA00022450"/>
    </source>
</evidence>
<dbReference type="PROSITE" id="PS50075">
    <property type="entry name" value="CARRIER"/>
    <property type="match status" value="1"/>
</dbReference>
<dbReference type="InterPro" id="IPR009081">
    <property type="entry name" value="PP-bd_ACP"/>
</dbReference>
<dbReference type="InterPro" id="IPR036736">
    <property type="entry name" value="ACP-like_sf"/>
</dbReference>
<accession>A0A7X1LQW0</accession>